<organism evidence="1">
    <name type="scientific">Anopheles braziliensis</name>
    <dbReference type="NCBI Taxonomy" id="58242"/>
    <lineage>
        <taxon>Eukaryota</taxon>
        <taxon>Metazoa</taxon>
        <taxon>Ecdysozoa</taxon>
        <taxon>Arthropoda</taxon>
        <taxon>Hexapoda</taxon>
        <taxon>Insecta</taxon>
        <taxon>Pterygota</taxon>
        <taxon>Neoptera</taxon>
        <taxon>Endopterygota</taxon>
        <taxon>Diptera</taxon>
        <taxon>Nematocera</taxon>
        <taxon>Culicoidea</taxon>
        <taxon>Culicidae</taxon>
        <taxon>Anophelinae</taxon>
        <taxon>Anopheles</taxon>
    </lineage>
</organism>
<dbReference type="EMBL" id="GGFM01011812">
    <property type="protein sequence ID" value="MBW32563.1"/>
    <property type="molecule type" value="Transcribed_RNA"/>
</dbReference>
<sequence length="79" mass="9487">MATSLCPLLLFPGSPRVTSRRWLYWLSFHLNNSKKKRNPFLRNSFPFWSHDAHTLRSSDIFLPAFSFSFRQFSHSRRVR</sequence>
<evidence type="ECO:0000313" key="1">
    <source>
        <dbReference type="EMBL" id="MBW32563.1"/>
    </source>
</evidence>
<name>A0A2M3ZVJ6_9DIPT</name>
<reference evidence="1" key="1">
    <citation type="submission" date="2018-01" db="EMBL/GenBank/DDBJ databases">
        <title>An insight into the sialome of Amazonian anophelines.</title>
        <authorList>
            <person name="Ribeiro J.M."/>
            <person name="Scarpassa V."/>
            <person name="Calvo E."/>
        </authorList>
    </citation>
    <scope>NUCLEOTIDE SEQUENCE</scope>
    <source>
        <tissue evidence="1">Salivary glands</tissue>
    </source>
</reference>
<dbReference type="AlphaFoldDB" id="A0A2M3ZVJ6"/>
<accession>A0A2M3ZVJ6</accession>
<protein>
    <submittedName>
        <fullName evidence="1">Putative secreted peptide</fullName>
    </submittedName>
</protein>
<proteinExistence type="predicted"/>